<accession>A0A0C9XRA2</accession>
<reference evidence="1 2" key="1">
    <citation type="submission" date="2014-04" db="EMBL/GenBank/DDBJ databases">
        <authorList>
            <consortium name="DOE Joint Genome Institute"/>
            <person name="Kuo A."/>
            <person name="Kohler A."/>
            <person name="Costa M.D."/>
            <person name="Nagy L.G."/>
            <person name="Floudas D."/>
            <person name="Copeland A."/>
            <person name="Barry K.W."/>
            <person name="Cichocki N."/>
            <person name="Veneault-Fourrey C."/>
            <person name="LaButti K."/>
            <person name="Lindquist E.A."/>
            <person name="Lipzen A."/>
            <person name="Lundell T."/>
            <person name="Morin E."/>
            <person name="Murat C."/>
            <person name="Sun H."/>
            <person name="Tunlid A."/>
            <person name="Henrissat B."/>
            <person name="Grigoriev I.V."/>
            <person name="Hibbett D.S."/>
            <person name="Martin F."/>
            <person name="Nordberg H.P."/>
            <person name="Cantor M.N."/>
            <person name="Hua S.X."/>
        </authorList>
    </citation>
    <scope>NUCLEOTIDE SEQUENCE [LARGE SCALE GENOMIC DNA]</scope>
    <source>
        <strain evidence="1 2">441</strain>
    </source>
</reference>
<dbReference type="AlphaFoldDB" id="A0A0C9XRA2"/>
<evidence type="ECO:0000313" key="2">
    <source>
        <dbReference type="Proteomes" id="UP000054018"/>
    </source>
</evidence>
<proteinExistence type="predicted"/>
<evidence type="ECO:0000313" key="1">
    <source>
        <dbReference type="EMBL" id="KIK14825.1"/>
    </source>
</evidence>
<dbReference type="EMBL" id="KN833921">
    <property type="protein sequence ID" value="KIK14825.1"/>
    <property type="molecule type" value="Genomic_DNA"/>
</dbReference>
<dbReference type="HOGENOM" id="CLU_2312873_0_0_1"/>
<reference evidence="2" key="2">
    <citation type="submission" date="2015-01" db="EMBL/GenBank/DDBJ databases">
        <title>Evolutionary Origins and Diversification of the Mycorrhizal Mutualists.</title>
        <authorList>
            <consortium name="DOE Joint Genome Institute"/>
            <consortium name="Mycorrhizal Genomics Consortium"/>
            <person name="Kohler A."/>
            <person name="Kuo A."/>
            <person name="Nagy L.G."/>
            <person name="Floudas D."/>
            <person name="Copeland A."/>
            <person name="Barry K.W."/>
            <person name="Cichocki N."/>
            <person name="Veneault-Fourrey C."/>
            <person name="LaButti K."/>
            <person name="Lindquist E.A."/>
            <person name="Lipzen A."/>
            <person name="Lundell T."/>
            <person name="Morin E."/>
            <person name="Murat C."/>
            <person name="Riley R."/>
            <person name="Ohm R."/>
            <person name="Sun H."/>
            <person name="Tunlid A."/>
            <person name="Henrissat B."/>
            <person name="Grigoriev I.V."/>
            <person name="Hibbett D.S."/>
            <person name="Martin F."/>
        </authorList>
    </citation>
    <scope>NUCLEOTIDE SEQUENCE [LARGE SCALE GENOMIC DNA]</scope>
    <source>
        <strain evidence="2">441</strain>
    </source>
</reference>
<dbReference type="Proteomes" id="UP000054018">
    <property type="component" value="Unassembled WGS sequence"/>
</dbReference>
<keyword evidence="2" id="KW-1185">Reference proteome</keyword>
<name>A0A0C9XRA2_9AGAM</name>
<protein>
    <submittedName>
        <fullName evidence="1">Uncharacterized protein</fullName>
    </submittedName>
</protein>
<organism evidence="1 2">
    <name type="scientific">Pisolithus microcarpus 441</name>
    <dbReference type="NCBI Taxonomy" id="765257"/>
    <lineage>
        <taxon>Eukaryota</taxon>
        <taxon>Fungi</taxon>
        <taxon>Dikarya</taxon>
        <taxon>Basidiomycota</taxon>
        <taxon>Agaricomycotina</taxon>
        <taxon>Agaricomycetes</taxon>
        <taxon>Agaricomycetidae</taxon>
        <taxon>Boletales</taxon>
        <taxon>Sclerodermatineae</taxon>
        <taxon>Pisolithaceae</taxon>
        <taxon>Pisolithus</taxon>
    </lineage>
</organism>
<feature type="non-terminal residue" evidence="1">
    <location>
        <position position="100"/>
    </location>
</feature>
<gene>
    <name evidence="1" type="ORF">PISMIDRAFT_687658</name>
</gene>
<sequence>MFLGDIEGTPILLLRLLFKKLREPKGDLSRTSVLMHRDVAPWRTSGPWCVGGCGPTTLQHFIDRLSLSSPLGHCACLRTALFTVTPRCPQRQPPNMYYAV</sequence>